<evidence type="ECO:0000313" key="2">
    <source>
        <dbReference type="Proteomes" id="UP000245124"/>
    </source>
</evidence>
<protein>
    <recommendedName>
        <fullName evidence="3">N-acetyltransferase domain-containing protein</fullName>
    </recommendedName>
</protein>
<dbReference type="InterPro" id="IPR016181">
    <property type="entry name" value="Acyl_CoA_acyltransferase"/>
</dbReference>
<name>A0A2R5FWF7_NOSCO</name>
<proteinExistence type="predicted"/>
<keyword evidence="2" id="KW-1185">Reference proteome</keyword>
<dbReference type="EMBL" id="BDUD01000002">
    <property type="protein sequence ID" value="GBG23050.1"/>
    <property type="molecule type" value="Genomic_DNA"/>
</dbReference>
<dbReference type="Gene3D" id="3.40.630.30">
    <property type="match status" value="1"/>
</dbReference>
<dbReference type="SUPFAM" id="SSF55729">
    <property type="entry name" value="Acyl-CoA N-acyltransferases (Nat)"/>
    <property type="match status" value="1"/>
</dbReference>
<evidence type="ECO:0008006" key="3">
    <source>
        <dbReference type="Google" id="ProtNLM"/>
    </source>
</evidence>
<organism evidence="1 2">
    <name type="scientific">Nostoc commune NIES-4072</name>
    <dbReference type="NCBI Taxonomy" id="2005467"/>
    <lineage>
        <taxon>Bacteria</taxon>
        <taxon>Bacillati</taxon>
        <taxon>Cyanobacteriota</taxon>
        <taxon>Cyanophyceae</taxon>
        <taxon>Nostocales</taxon>
        <taxon>Nostocaceae</taxon>
        <taxon>Nostoc</taxon>
    </lineage>
</organism>
<evidence type="ECO:0000313" key="1">
    <source>
        <dbReference type="EMBL" id="GBG23050.1"/>
    </source>
</evidence>
<sequence length="190" mass="21919">MGNFGAMRTKVELIRGQDNTIVEADLVELLQKHVDDYANKWKEQLQLHGQSDKFWDWEFKLEFIINRQANREGYAIEYEGETQGLMLIETQMHGSRLIEGKRLVYIDGIATAPWNRAYIQRPPKLKGVGTAFLAFARTRSLELGYEGRAGLHSLPGVEEFYDNQGMIDVGEDEDYDDLVYFEYGVFRSPV</sequence>
<dbReference type="AlphaFoldDB" id="A0A2R5FWF7"/>
<reference evidence="1 2" key="1">
    <citation type="submission" date="2017-06" db="EMBL/GenBank/DDBJ databases">
        <title>Genome sequencing of cyanobaciteial culture collection at National Institute for Environmental Studies (NIES).</title>
        <authorList>
            <person name="Hirose Y."/>
            <person name="Shimura Y."/>
            <person name="Fujisawa T."/>
            <person name="Nakamura Y."/>
            <person name="Kawachi M."/>
        </authorList>
    </citation>
    <scope>NUCLEOTIDE SEQUENCE [LARGE SCALE GENOMIC DNA]</scope>
    <source>
        <strain evidence="1 2">NIES-4072</strain>
    </source>
</reference>
<comment type="caution">
    <text evidence="1">The sequence shown here is derived from an EMBL/GenBank/DDBJ whole genome shotgun (WGS) entry which is preliminary data.</text>
</comment>
<gene>
    <name evidence="1" type="ORF">NIES4072_67620</name>
</gene>
<dbReference type="Proteomes" id="UP000245124">
    <property type="component" value="Unassembled WGS sequence"/>
</dbReference>
<accession>A0A2R5FWF7</accession>